<dbReference type="PROSITE" id="PS50011">
    <property type="entry name" value="PROTEIN_KINASE_DOM"/>
    <property type="match status" value="1"/>
</dbReference>
<dbReference type="Pfam" id="PF00069">
    <property type="entry name" value="Pkinase"/>
    <property type="match status" value="1"/>
</dbReference>
<dbReference type="GO" id="GO:0005524">
    <property type="term" value="F:ATP binding"/>
    <property type="evidence" value="ECO:0007669"/>
    <property type="project" value="UniProtKB-KW"/>
</dbReference>
<dbReference type="AlphaFoldDB" id="A0A1V9ZV17"/>
<dbReference type="OrthoDB" id="248923at2759"/>
<dbReference type="SUPFAM" id="SSF56112">
    <property type="entry name" value="Protein kinase-like (PK-like)"/>
    <property type="match status" value="1"/>
</dbReference>
<keyword evidence="2 10" id="KW-0723">Serine/threonine-protein kinase</keyword>
<dbReference type="InterPro" id="IPR008271">
    <property type="entry name" value="Ser/Thr_kinase_AS"/>
</dbReference>
<dbReference type="PANTHER" id="PTHR45998:SF2">
    <property type="entry name" value="SERINE_THREONINE-PROTEIN KINASE 16"/>
    <property type="match status" value="1"/>
</dbReference>
<reference evidence="10 11" key="1">
    <citation type="journal article" date="2014" name="Genome Biol. Evol.">
        <title>The secreted proteins of Achlya hypogyna and Thraustotheca clavata identify the ancestral oomycete secretome and reveal gene acquisitions by horizontal gene transfer.</title>
        <authorList>
            <person name="Misner I."/>
            <person name="Blouin N."/>
            <person name="Leonard G."/>
            <person name="Richards T.A."/>
            <person name="Lane C.E."/>
        </authorList>
    </citation>
    <scope>NUCLEOTIDE SEQUENCE [LARGE SCALE GENOMIC DNA]</scope>
    <source>
        <strain evidence="10 11">ATCC 34112</strain>
    </source>
</reference>
<dbReference type="GO" id="GO:0005737">
    <property type="term" value="C:cytoplasm"/>
    <property type="evidence" value="ECO:0007669"/>
    <property type="project" value="TreeGrafter"/>
</dbReference>
<feature type="domain" description="Protein kinase" evidence="9">
    <location>
        <begin position="34"/>
        <end position="319"/>
    </location>
</feature>
<dbReference type="InterPro" id="IPR000719">
    <property type="entry name" value="Prot_kinase_dom"/>
</dbReference>
<organism evidence="10 11">
    <name type="scientific">Thraustotheca clavata</name>
    <dbReference type="NCBI Taxonomy" id="74557"/>
    <lineage>
        <taxon>Eukaryota</taxon>
        <taxon>Sar</taxon>
        <taxon>Stramenopiles</taxon>
        <taxon>Oomycota</taxon>
        <taxon>Saprolegniomycetes</taxon>
        <taxon>Saprolegniales</taxon>
        <taxon>Achlyaceae</taxon>
        <taxon>Thraustotheca</taxon>
    </lineage>
</organism>
<evidence type="ECO:0000256" key="3">
    <source>
        <dbReference type="ARBA" id="ARBA00022679"/>
    </source>
</evidence>
<protein>
    <recommendedName>
        <fullName evidence="1">non-specific serine/threonine protein kinase</fullName>
        <ecNumber evidence="1">2.7.11.1</ecNumber>
    </recommendedName>
</protein>
<evidence type="ECO:0000256" key="7">
    <source>
        <dbReference type="ARBA" id="ARBA00047899"/>
    </source>
</evidence>
<keyword evidence="4" id="KW-0547">Nucleotide-binding</keyword>
<gene>
    <name evidence="10" type="ORF">THRCLA_05715</name>
</gene>
<dbReference type="PANTHER" id="PTHR45998">
    <property type="entry name" value="SERINE/THREONINE-PROTEIN KINASE 16"/>
    <property type="match status" value="1"/>
</dbReference>
<evidence type="ECO:0000256" key="6">
    <source>
        <dbReference type="ARBA" id="ARBA00022840"/>
    </source>
</evidence>
<dbReference type="EMBL" id="JNBS01001396">
    <property type="protein sequence ID" value="OQS01845.1"/>
    <property type="molecule type" value="Genomic_DNA"/>
</dbReference>
<evidence type="ECO:0000259" key="9">
    <source>
        <dbReference type="PROSITE" id="PS50011"/>
    </source>
</evidence>
<accession>A0A1V9ZV17</accession>
<dbReference type="GO" id="GO:0004674">
    <property type="term" value="F:protein serine/threonine kinase activity"/>
    <property type="evidence" value="ECO:0007669"/>
    <property type="project" value="UniProtKB-KW"/>
</dbReference>
<name>A0A1V9ZV17_9STRA</name>
<dbReference type="InterPro" id="IPR011009">
    <property type="entry name" value="Kinase-like_dom_sf"/>
</dbReference>
<dbReference type="InterPro" id="IPR052239">
    <property type="entry name" value="Ser/Thr-specific_kinases"/>
</dbReference>
<sequence length="319" mass="35981">MSMPFYIASRLLGCAGLKLPGAAQSIEFQSGRSVVIDAELAEGGFSYVYQVHDTETMERLAMKKIMCQSTEQRHSVVHEMGVHKKCRHKHLMPLVDYAVVHSPLPDQSIYYLLFPLIENGSLRQYIDTYRLRNAFMPEKALLEIFHKVATAVAFLHSQQPSLVHRDIKPENVLLDHDLEPILTDFGSMIEGDLNITTRGDALKAQEMASIHSSMAYRAPELYDVATNSVLSNRTDVWSMGCLLYAMAFGYSPFECTISESGQIKFIECTYLGVLGTVKFPSKSIYSPYLTELITWMLTIDPAERPSMSDVVNRLEHKTL</sequence>
<proteinExistence type="predicted"/>
<evidence type="ECO:0000256" key="1">
    <source>
        <dbReference type="ARBA" id="ARBA00012513"/>
    </source>
</evidence>
<comment type="catalytic activity">
    <reaction evidence="7">
        <text>L-threonyl-[protein] + ATP = O-phospho-L-threonyl-[protein] + ADP + H(+)</text>
        <dbReference type="Rhea" id="RHEA:46608"/>
        <dbReference type="Rhea" id="RHEA-COMP:11060"/>
        <dbReference type="Rhea" id="RHEA-COMP:11605"/>
        <dbReference type="ChEBI" id="CHEBI:15378"/>
        <dbReference type="ChEBI" id="CHEBI:30013"/>
        <dbReference type="ChEBI" id="CHEBI:30616"/>
        <dbReference type="ChEBI" id="CHEBI:61977"/>
        <dbReference type="ChEBI" id="CHEBI:456216"/>
        <dbReference type="EC" id="2.7.11.1"/>
    </reaction>
</comment>
<evidence type="ECO:0000256" key="8">
    <source>
        <dbReference type="ARBA" id="ARBA00048679"/>
    </source>
</evidence>
<comment type="caution">
    <text evidence="10">The sequence shown here is derived from an EMBL/GenBank/DDBJ whole genome shotgun (WGS) entry which is preliminary data.</text>
</comment>
<keyword evidence="5 10" id="KW-0418">Kinase</keyword>
<evidence type="ECO:0000256" key="5">
    <source>
        <dbReference type="ARBA" id="ARBA00022777"/>
    </source>
</evidence>
<keyword evidence="11" id="KW-1185">Reference proteome</keyword>
<evidence type="ECO:0000256" key="4">
    <source>
        <dbReference type="ARBA" id="ARBA00022741"/>
    </source>
</evidence>
<evidence type="ECO:0000313" key="11">
    <source>
        <dbReference type="Proteomes" id="UP000243217"/>
    </source>
</evidence>
<dbReference type="Proteomes" id="UP000243217">
    <property type="component" value="Unassembled WGS sequence"/>
</dbReference>
<dbReference type="PROSITE" id="PS00108">
    <property type="entry name" value="PROTEIN_KINASE_ST"/>
    <property type="match status" value="1"/>
</dbReference>
<dbReference type="EC" id="2.7.11.1" evidence="1"/>
<dbReference type="Gene3D" id="1.10.510.10">
    <property type="entry name" value="Transferase(Phosphotransferase) domain 1"/>
    <property type="match status" value="1"/>
</dbReference>
<comment type="catalytic activity">
    <reaction evidence="8">
        <text>L-seryl-[protein] + ATP = O-phospho-L-seryl-[protein] + ADP + H(+)</text>
        <dbReference type="Rhea" id="RHEA:17989"/>
        <dbReference type="Rhea" id="RHEA-COMP:9863"/>
        <dbReference type="Rhea" id="RHEA-COMP:11604"/>
        <dbReference type="ChEBI" id="CHEBI:15378"/>
        <dbReference type="ChEBI" id="CHEBI:29999"/>
        <dbReference type="ChEBI" id="CHEBI:30616"/>
        <dbReference type="ChEBI" id="CHEBI:83421"/>
        <dbReference type="ChEBI" id="CHEBI:456216"/>
        <dbReference type="EC" id="2.7.11.1"/>
    </reaction>
</comment>
<keyword evidence="6" id="KW-0067">ATP-binding</keyword>
<dbReference type="SMART" id="SM00220">
    <property type="entry name" value="S_TKc"/>
    <property type="match status" value="1"/>
</dbReference>
<keyword evidence="3" id="KW-0808">Transferase</keyword>
<evidence type="ECO:0000313" key="10">
    <source>
        <dbReference type="EMBL" id="OQS01845.1"/>
    </source>
</evidence>
<evidence type="ECO:0000256" key="2">
    <source>
        <dbReference type="ARBA" id="ARBA00022527"/>
    </source>
</evidence>